<evidence type="ECO:0000313" key="2">
    <source>
        <dbReference type="Proteomes" id="UP000294848"/>
    </source>
</evidence>
<gene>
    <name evidence="1" type="ORF">DET52_112137</name>
</gene>
<dbReference type="InterPro" id="IPR005358">
    <property type="entry name" value="Puta_zinc/iron-chelating_dom"/>
</dbReference>
<dbReference type="AlphaFoldDB" id="A0A4R6GNX7"/>
<name>A0A4R6GNX7_9BACT</name>
<organism evidence="1 2">
    <name type="scientific">Sunxiuqinia elliptica</name>
    <dbReference type="NCBI Taxonomy" id="655355"/>
    <lineage>
        <taxon>Bacteria</taxon>
        <taxon>Pseudomonadati</taxon>
        <taxon>Bacteroidota</taxon>
        <taxon>Bacteroidia</taxon>
        <taxon>Marinilabiliales</taxon>
        <taxon>Prolixibacteraceae</taxon>
        <taxon>Sunxiuqinia</taxon>
    </lineage>
</organism>
<sequence length="173" mass="20283">METISNVCEKGCFYCCYQPIELLKIEKVILADFIKTKLENETKDIVKENVIKWLDYFDENTSNDEPLSDQEAFYDFRYRAENIPFPCPLLINGECSVYKARPLTCRVHFVNDSKKLCEKDKLRDGAPTSFNYRMRVVEELKTNMELEITPLAYALAEILNINRTMKKIRKSTL</sequence>
<accession>A0A4R6GNX7</accession>
<comment type="caution">
    <text evidence="1">The sequence shown here is derived from an EMBL/GenBank/DDBJ whole genome shotgun (WGS) entry which is preliminary data.</text>
</comment>
<dbReference type="Proteomes" id="UP000294848">
    <property type="component" value="Unassembled WGS sequence"/>
</dbReference>
<dbReference type="Pfam" id="PF03692">
    <property type="entry name" value="CxxCxxCC"/>
    <property type="match status" value="1"/>
</dbReference>
<dbReference type="EMBL" id="SNWI01000012">
    <property type="protein sequence ID" value="TDN96310.1"/>
    <property type="molecule type" value="Genomic_DNA"/>
</dbReference>
<protein>
    <submittedName>
        <fullName evidence="1">Putative zinc-or iron-chelating protein</fullName>
    </submittedName>
</protein>
<reference evidence="1 2" key="1">
    <citation type="submission" date="2019-03" db="EMBL/GenBank/DDBJ databases">
        <title>Freshwater and sediment microbial communities from various areas in North America, analyzing microbe dynamics in response to fracking.</title>
        <authorList>
            <person name="Lamendella R."/>
        </authorList>
    </citation>
    <scope>NUCLEOTIDE SEQUENCE [LARGE SCALE GENOMIC DNA]</scope>
    <source>
        <strain evidence="1 2">114D</strain>
    </source>
</reference>
<evidence type="ECO:0000313" key="1">
    <source>
        <dbReference type="EMBL" id="TDN96310.1"/>
    </source>
</evidence>
<proteinExistence type="predicted"/>